<dbReference type="STRING" id="542762.A0A4V3WQ71"/>
<sequence length="487" mass="54423">MNAIKEAHGTVEWRKREANGSTEILPPESGTAKKACLKVWNFLKKAWELGADEPRKVVHCLKVGIALTIVSLFYYMRPLYEGVGGNAMWAIMTVVVIFEYTVGATVSKCLNRATGTFLAGFLAVGVHWIANQSGENFEPIIVGVSVFLLASAATFSRFIPVIKARFDYGAMIFILTFSLVSISGYRVEKLFNMAHQRLSTIIIGTSICILISVLVCPIWAGEELYHLIIRNMNKLENSLDCCVAQYFNNTDINEETEKKLEGYKCVLNSEATEESMAGFARWEPAHGRFSFQHPWNQYLKIGASMRNCAYCIEALNSCVISENQAPEFIKKRLSDLCFRVNTNSSSVIRELAMKIKTMRKSTKLDVLVEEMNIAVEELRNDLKSLPGLLISPPKSPENDKGEPILTTSSTTTVPLVEVIPLGTFASLLIEIAARVEAIVDTVEELERLAEFKPAVDDDDKPKQNQLNNKILSDQQKDEETMKVLEEV</sequence>
<feature type="region of interest" description="Disordered" evidence="9">
    <location>
        <begin position="453"/>
        <end position="487"/>
    </location>
</feature>
<feature type="transmembrane region" description="Helical" evidence="10">
    <location>
        <begin position="198"/>
        <end position="220"/>
    </location>
</feature>
<keyword evidence="4 10" id="KW-0812">Transmembrane</keyword>
<evidence type="ECO:0000256" key="1">
    <source>
        <dbReference type="ARBA" id="ARBA00004141"/>
    </source>
</evidence>
<feature type="compositionally biased region" description="Polar residues" evidence="9">
    <location>
        <begin position="463"/>
        <end position="473"/>
    </location>
</feature>
<evidence type="ECO:0000256" key="2">
    <source>
        <dbReference type="ARBA" id="ARBA00007079"/>
    </source>
</evidence>
<comment type="subcellular location">
    <subcellularLocation>
        <location evidence="1">Membrane</location>
        <topology evidence="1">Multi-pass membrane protein</topology>
    </subcellularLocation>
</comment>
<dbReference type="GO" id="GO:0015743">
    <property type="term" value="P:malate transport"/>
    <property type="evidence" value="ECO:0007669"/>
    <property type="project" value="InterPro"/>
</dbReference>
<evidence type="ECO:0000313" key="12">
    <source>
        <dbReference type="Proteomes" id="UP000306102"/>
    </source>
</evidence>
<dbReference type="Proteomes" id="UP000306102">
    <property type="component" value="Unassembled WGS sequence"/>
</dbReference>
<protein>
    <recommendedName>
        <fullName evidence="13">Aluminum-activated malate transporter</fullName>
    </recommendedName>
</protein>
<evidence type="ECO:0000256" key="4">
    <source>
        <dbReference type="ARBA" id="ARBA00022692"/>
    </source>
</evidence>
<dbReference type="InterPro" id="IPR020966">
    <property type="entry name" value="ALMT"/>
</dbReference>
<keyword evidence="5 10" id="KW-1133">Transmembrane helix</keyword>
<evidence type="ECO:0000256" key="9">
    <source>
        <dbReference type="SAM" id="MobiDB-lite"/>
    </source>
</evidence>
<feature type="compositionally biased region" description="Basic and acidic residues" evidence="9">
    <location>
        <begin position="453"/>
        <end position="462"/>
    </location>
</feature>
<proteinExistence type="inferred from homology"/>
<keyword evidence="7 10" id="KW-0472">Membrane</keyword>
<dbReference type="GO" id="GO:0016020">
    <property type="term" value="C:membrane"/>
    <property type="evidence" value="ECO:0007669"/>
    <property type="project" value="UniProtKB-SubCell"/>
</dbReference>
<organism evidence="11 12">
    <name type="scientific">Camellia sinensis var. sinensis</name>
    <name type="common">China tea</name>
    <dbReference type="NCBI Taxonomy" id="542762"/>
    <lineage>
        <taxon>Eukaryota</taxon>
        <taxon>Viridiplantae</taxon>
        <taxon>Streptophyta</taxon>
        <taxon>Embryophyta</taxon>
        <taxon>Tracheophyta</taxon>
        <taxon>Spermatophyta</taxon>
        <taxon>Magnoliopsida</taxon>
        <taxon>eudicotyledons</taxon>
        <taxon>Gunneridae</taxon>
        <taxon>Pentapetalae</taxon>
        <taxon>asterids</taxon>
        <taxon>Ericales</taxon>
        <taxon>Theaceae</taxon>
        <taxon>Camellia</taxon>
    </lineage>
</organism>
<name>A0A4V3WQ71_CAMSN</name>
<keyword evidence="12" id="KW-1185">Reference proteome</keyword>
<feature type="transmembrane region" description="Helical" evidence="10">
    <location>
        <begin position="87"/>
        <end position="106"/>
    </location>
</feature>
<evidence type="ECO:0000256" key="10">
    <source>
        <dbReference type="SAM" id="Phobius"/>
    </source>
</evidence>
<evidence type="ECO:0000256" key="8">
    <source>
        <dbReference type="ARBA" id="ARBA00023303"/>
    </source>
</evidence>
<dbReference type="EMBL" id="SDRB02002598">
    <property type="protein sequence ID" value="THG19137.1"/>
    <property type="molecule type" value="Genomic_DNA"/>
</dbReference>
<evidence type="ECO:0000256" key="3">
    <source>
        <dbReference type="ARBA" id="ARBA00022448"/>
    </source>
</evidence>
<reference evidence="11 12" key="1">
    <citation type="journal article" date="2018" name="Proc. Natl. Acad. Sci. U.S.A.">
        <title>Draft genome sequence of Camellia sinensis var. sinensis provides insights into the evolution of the tea genome and tea quality.</title>
        <authorList>
            <person name="Wei C."/>
            <person name="Yang H."/>
            <person name="Wang S."/>
            <person name="Zhao J."/>
            <person name="Liu C."/>
            <person name="Gao L."/>
            <person name="Xia E."/>
            <person name="Lu Y."/>
            <person name="Tai Y."/>
            <person name="She G."/>
            <person name="Sun J."/>
            <person name="Cao H."/>
            <person name="Tong W."/>
            <person name="Gao Q."/>
            <person name="Li Y."/>
            <person name="Deng W."/>
            <person name="Jiang X."/>
            <person name="Wang W."/>
            <person name="Chen Q."/>
            <person name="Zhang S."/>
            <person name="Li H."/>
            <person name="Wu J."/>
            <person name="Wang P."/>
            <person name="Li P."/>
            <person name="Shi C."/>
            <person name="Zheng F."/>
            <person name="Jian J."/>
            <person name="Huang B."/>
            <person name="Shan D."/>
            <person name="Shi M."/>
            <person name="Fang C."/>
            <person name="Yue Y."/>
            <person name="Li F."/>
            <person name="Li D."/>
            <person name="Wei S."/>
            <person name="Han B."/>
            <person name="Jiang C."/>
            <person name="Yin Y."/>
            <person name="Xia T."/>
            <person name="Zhang Z."/>
            <person name="Bennetzen J.L."/>
            <person name="Zhao S."/>
            <person name="Wan X."/>
        </authorList>
    </citation>
    <scope>NUCLEOTIDE SEQUENCE [LARGE SCALE GENOMIC DNA]</scope>
    <source>
        <strain evidence="12">cv. Shuchazao</strain>
        <tissue evidence="11">Leaf</tissue>
    </source>
</reference>
<feature type="transmembrane region" description="Helical" evidence="10">
    <location>
        <begin position="168"/>
        <end position="186"/>
    </location>
</feature>
<accession>A0A4V3WQ71</accession>
<comment type="caution">
    <text evidence="11">The sequence shown here is derived from an EMBL/GenBank/DDBJ whole genome shotgun (WGS) entry which is preliminary data.</text>
</comment>
<dbReference type="PANTHER" id="PTHR31086">
    <property type="entry name" value="ALUMINUM-ACTIVATED MALATE TRANSPORTER 10"/>
    <property type="match status" value="1"/>
</dbReference>
<evidence type="ECO:0000313" key="11">
    <source>
        <dbReference type="EMBL" id="THG19137.1"/>
    </source>
</evidence>
<evidence type="ECO:0000256" key="7">
    <source>
        <dbReference type="ARBA" id="ARBA00023136"/>
    </source>
</evidence>
<keyword evidence="8" id="KW-0407">Ion channel</keyword>
<dbReference type="Pfam" id="PF11744">
    <property type="entry name" value="ALMT"/>
    <property type="match status" value="2"/>
</dbReference>
<evidence type="ECO:0008006" key="13">
    <source>
        <dbReference type="Google" id="ProtNLM"/>
    </source>
</evidence>
<comment type="similarity">
    <text evidence="2">Belongs to the aromatic acid exporter (TC 2.A.85) family.</text>
</comment>
<feature type="transmembrane region" description="Helical" evidence="10">
    <location>
        <begin position="136"/>
        <end position="156"/>
    </location>
</feature>
<gene>
    <name evidence="11" type="ORF">TEA_003521</name>
</gene>
<evidence type="ECO:0000256" key="6">
    <source>
        <dbReference type="ARBA" id="ARBA00023065"/>
    </source>
</evidence>
<dbReference type="GO" id="GO:0034220">
    <property type="term" value="P:monoatomic ion transmembrane transport"/>
    <property type="evidence" value="ECO:0007669"/>
    <property type="project" value="UniProtKB-KW"/>
</dbReference>
<evidence type="ECO:0000256" key="5">
    <source>
        <dbReference type="ARBA" id="ARBA00022989"/>
    </source>
</evidence>
<dbReference type="AlphaFoldDB" id="A0A4V3WQ71"/>
<feature type="transmembrane region" description="Helical" evidence="10">
    <location>
        <begin position="57"/>
        <end position="75"/>
    </location>
</feature>
<feature type="transmembrane region" description="Helical" evidence="10">
    <location>
        <begin position="113"/>
        <end position="130"/>
    </location>
</feature>
<keyword evidence="3" id="KW-0813">Transport</keyword>
<feature type="compositionally biased region" description="Basic and acidic residues" evidence="9">
    <location>
        <begin position="474"/>
        <end position="487"/>
    </location>
</feature>
<keyword evidence="6" id="KW-0406">Ion transport</keyword>